<proteinExistence type="predicted"/>
<dbReference type="RefSeq" id="WP_413780699.1">
    <property type="nucleotide sequence ID" value="NZ_JAUOZS010000001.1"/>
</dbReference>
<evidence type="ECO:0000313" key="2">
    <source>
        <dbReference type="Proteomes" id="UP001254848"/>
    </source>
</evidence>
<evidence type="ECO:0000313" key="1">
    <source>
        <dbReference type="EMBL" id="MDT8902213.1"/>
    </source>
</evidence>
<sequence>MVEQDIIYCPGCGQRLSIAGVEPDIKGYALCCCPACQIVLRLGLRKKNHYIDIRVLFPKQGGDVRGG</sequence>
<reference evidence="1 2" key="1">
    <citation type="submission" date="2023-07" db="EMBL/GenBank/DDBJ databases">
        <title>The novel representative of Negativicutes class, Anaeroselena agilis gen. nov. sp. nov.</title>
        <authorList>
            <person name="Prokofeva M.I."/>
            <person name="Elcheninov A.G."/>
            <person name="Klyukina A."/>
            <person name="Kublanov I.V."/>
            <person name="Frolov E.N."/>
            <person name="Podosokorskaya O.A."/>
        </authorList>
    </citation>
    <scope>NUCLEOTIDE SEQUENCE [LARGE SCALE GENOMIC DNA]</scope>
    <source>
        <strain evidence="1 2">4137-cl</strain>
    </source>
</reference>
<comment type="caution">
    <text evidence="1">The sequence shown here is derived from an EMBL/GenBank/DDBJ whole genome shotgun (WGS) entry which is preliminary data.</text>
</comment>
<name>A0ABU3NZJ0_9FIRM</name>
<organism evidence="1 2">
    <name type="scientific">Anaeroselena agilis</name>
    <dbReference type="NCBI Taxonomy" id="3063788"/>
    <lineage>
        <taxon>Bacteria</taxon>
        <taxon>Bacillati</taxon>
        <taxon>Bacillota</taxon>
        <taxon>Negativicutes</taxon>
        <taxon>Acetonemataceae</taxon>
        <taxon>Anaeroselena</taxon>
    </lineage>
</organism>
<dbReference type="Proteomes" id="UP001254848">
    <property type="component" value="Unassembled WGS sequence"/>
</dbReference>
<dbReference type="EMBL" id="JAUOZS010000001">
    <property type="protein sequence ID" value="MDT8902213.1"/>
    <property type="molecule type" value="Genomic_DNA"/>
</dbReference>
<gene>
    <name evidence="1" type="ORF">Q4T40_13230</name>
</gene>
<keyword evidence="2" id="KW-1185">Reference proteome</keyword>
<accession>A0ABU3NZJ0</accession>
<protein>
    <submittedName>
        <fullName evidence="1">Uncharacterized protein</fullName>
    </submittedName>
</protein>